<organism evidence="1 2">
    <name type="scientific">Panaeolus cyanescens</name>
    <dbReference type="NCBI Taxonomy" id="181874"/>
    <lineage>
        <taxon>Eukaryota</taxon>
        <taxon>Fungi</taxon>
        <taxon>Dikarya</taxon>
        <taxon>Basidiomycota</taxon>
        <taxon>Agaricomycotina</taxon>
        <taxon>Agaricomycetes</taxon>
        <taxon>Agaricomycetidae</taxon>
        <taxon>Agaricales</taxon>
        <taxon>Agaricineae</taxon>
        <taxon>Galeropsidaceae</taxon>
        <taxon>Panaeolus</taxon>
    </lineage>
</organism>
<dbReference type="Proteomes" id="UP000284842">
    <property type="component" value="Unassembled WGS sequence"/>
</dbReference>
<dbReference type="AlphaFoldDB" id="A0A409YBR9"/>
<dbReference type="EMBL" id="NHTK01001311">
    <property type="protein sequence ID" value="PPR00445.1"/>
    <property type="molecule type" value="Genomic_DNA"/>
</dbReference>
<dbReference type="SUPFAM" id="SSF81383">
    <property type="entry name" value="F-box domain"/>
    <property type="match status" value="1"/>
</dbReference>
<proteinExistence type="predicted"/>
<dbReference type="OrthoDB" id="2984575at2759"/>
<comment type="caution">
    <text evidence="1">The sequence shown here is derived from an EMBL/GenBank/DDBJ whole genome shotgun (WGS) entry which is preliminary data.</text>
</comment>
<sequence length="344" mass="38740">MLPLDLLEIIIGILDSSTISSCCRVNKLFYSVSLDVLYRHIQPTRSNLLRICVNLSSNPQLAARVRSFVIPMMDGITIFRVVIQQVLLHLTRLRTLVLHFEQDCSWILPSKSTCPFQLNAFSTSFSYNSHLASFLESQVHLQHLHLASAVAHDALVPPCDDKLLPNLVSLHAPLPFVEAWTTRRPIHSISILSQSASSMGITESSARSVLSTLTTSSSPSGVQRLQLPLTFVNYLDFKEFRHLLPSVTIMALDADTVIADDPDEISSLTDAIESFVYHNPQLTHLSIQFFHFPAYRVQNLDYSEMITSIFAASDPLAYVTLTFNNHRLKYICKRTDGRNWLIVN</sequence>
<keyword evidence="2" id="KW-1185">Reference proteome</keyword>
<protein>
    <recommendedName>
        <fullName evidence="3">F-box domain-containing protein</fullName>
    </recommendedName>
</protein>
<name>A0A409YBR9_9AGAR</name>
<dbReference type="InParanoid" id="A0A409YBR9"/>
<evidence type="ECO:0008006" key="3">
    <source>
        <dbReference type="Google" id="ProtNLM"/>
    </source>
</evidence>
<evidence type="ECO:0000313" key="2">
    <source>
        <dbReference type="Proteomes" id="UP000284842"/>
    </source>
</evidence>
<evidence type="ECO:0000313" key="1">
    <source>
        <dbReference type="EMBL" id="PPR00445.1"/>
    </source>
</evidence>
<gene>
    <name evidence="1" type="ORF">CVT24_004506</name>
</gene>
<reference evidence="1 2" key="1">
    <citation type="journal article" date="2018" name="Evol. Lett.">
        <title>Horizontal gene cluster transfer increased hallucinogenic mushroom diversity.</title>
        <authorList>
            <person name="Reynolds H.T."/>
            <person name="Vijayakumar V."/>
            <person name="Gluck-Thaler E."/>
            <person name="Korotkin H.B."/>
            <person name="Matheny P.B."/>
            <person name="Slot J.C."/>
        </authorList>
    </citation>
    <scope>NUCLEOTIDE SEQUENCE [LARGE SCALE GENOMIC DNA]</scope>
    <source>
        <strain evidence="1 2">2629</strain>
    </source>
</reference>
<dbReference type="InterPro" id="IPR036047">
    <property type="entry name" value="F-box-like_dom_sf"/>
</dbReference>
<accession>A0A409YBR9</accession>